<feature type="compositionally biased region" description="Basic residues" evidence="3">
    <location>
        <begin position="1"/>
        <end position="11"/>
    </location>
</feature>
<evidence type="ECO:0000256" key="2">
    <source>
        <dbReference type="ARBA" id="ARBA00023242"/>
    </source>
</evidence>
<dbReference type="Proteomes" id="UP000054032">
    <property type="component" value="Unassembled WGS sequence"/>
</dbReference>
<organism evidence="4 5">
    <name type="scientific">Bipolaris oryzae ATCC 44560</name>
    <dbReference type="NCBI Taxonomy" id="930090"/>
    <lineage>
        <taxon>Eukaryota</taxon>
        <taxon>Fungi</taxon>
        <taxon>Dikarya</taxon>
        <taxon>Ascomycota</taxon>
        <taxon>Pezizomycotina</taxon>
        <taxon>Dothideomycetes</taxon>
        <taxon>Pleosporomycetidae</taxon>
        <taxon>Pleosporales</taxon>
        <taxon>Pleosporineae</taxon>
        <taxon>Pleosporaceae</taxon>
        <taxon>Bipolaris</taxon>
    </lineage>
</organism>
<sequence>MPVVTRSRRIRPSNQTHGEGASQHAPLPQKKKHSSPTKTRLDKQNHPRIIPQPSGLSLTLQPAKYGLIQERICDSLYALVVQAILWNQTRGQMARPVLFELLSAYPSPNELSVAPLHDLINMLQPIGLHRIRAIRLIALADAWLAAPPCRQRRYRRLHYPDRGCGTNVRPGEVLGPDDEREGWEIAHLPGMGAYALDSYRIFYRDRLRGTEGVVGIEPEWKRVVPTDKELKPYLKWRWEQEEQETPHLGSSIVEHR</sequence>
<dbReference type="PANTHER" id="PTHR15074">
    <property type="entry name" value="METHYL-CPG-BINDING PROTEIN"/>
    <property type="match status" value="1"/>
</dbReference>
<evidence type="ECO:0000256" key="3">
    <source>
        <dbReference type="SAM" id="MobiDB-lite"/>
    </source>
</evidence>
<dbReference type="eggNOG" id="KOG4161">
    <property type="taxonomic scope" value="Eukaryota"/>
</dbReference>
<dbReference type="GO" id="GO:0003824">
    <property type="term" value="F:catalytic activity"/>
    <property type="evidence" value="ECO:0007669"/>
    <property type="project" value="InterPro"/>
</dbReference>
<evidence type="ECO:0008006" key="6">
    <source>
        <dbReference type="Google" id="ProtNLM"/>
    </source>
</evidence>
<dbReference type="OrthoDB" id="10265068at2759"/>
<accession>W6ZGS2</accession>
<dbReference type="STRING" id="930090.W6ZGS2"/>
<evidence type="ECO:0000256" key="1">
    <source>
        <dbReference type="ARBA" id="ARBA00004123"/>
    </source>
</evidence>
<dbReference type="GeneID" id="19121908"/>
<dbReference type="PANTHER" id="PTHR15074:SF0">
    <property type="entry name" value="METHYL-CPG-BINDING DOMAIN PROTEIN 4-LIKE PROTEIN"/>
    <property type="match status" value="1"/>
</dbReference>
<reference evidence="4 5" key="1">
    <citation type="journal article" date="2013" name="PLoS Genet.">
        <title>Comparative genome structure, secondary metabolite, and effector coding capacity across Cochliobolus pathogens.</title>
        <authorList>
            <person name="Condon B.J."/>
            <person name="Leng Y."/>
            <person name="Wu D."/>
            <person name="Bushley K.E."/>
            <person name="Ohm R.A."/>
            <person name="Otillar R."/>
            <person name="Martin J."/>
            <person name="Schackwitz W."/>
            <person name="Grimwood J."/>
            <person name="MohdZainudin N."/>
            <person name="Xue C."/>
            <person name="Wang R."/>
            <person name="Manning V.A."/>
            <person name="Dhillon B."/>
            <person name="Tu Z.J."/>
            <person name="Steffenson B.J."/>
            <person name="Salamov A."/>
            <person name="Sun H."/>
            <person name="Lowry S."/>
            <person name="LaButti K."/>
            <person name="Han J."/>
            <person name="Copeland A."/>
            <person name="Lindquist E."/>
            <person name="Barry K."/>
            <person name="Schmutz J."/>
            <person name="Baker S.E."/>
            <person name="Ciuffetti L.M."/>
            <person name="Grigoriev I.V."/>
            <person name="Zhong S."/>
            <person name="Turgeon B.G."/>
        </authorList>
    </citation>
    <scope>NUCLEOTIDE SEQUENCE [LARGE SCALE GENOMIC DNA]</scope>
    <source>
        <strain evidence="4 5">ATCC 44560</strain>
    </source>
</reference>
<dbReference type="GO" id="GO:0005634">
    <property type="term" value="C:nucleus"/>
    <property type="evidence" value="ECO:0007669"/>
    <property type="project" value="UniProtKB-SubCell"/>
</dbReference>
<dbReference type="RefSeq" id="XP_007682345.1">
    <property type="nucleotide sequence ID" value="XM_007684155.1"/>
</dbReference>
<keyword evidence="5" id="KW-1185">Reference proteome</keyword>
<dbReference type="SUPFAM" id="SSF48150">
    <property type="entry name" value="DNA-glycosylase"/>
    <property type="match status" value="1"/>
</dbReference>
<dbReference type="KEGG" id="bor:COCMIDRAFT_31619"/>
<proteinExistence type="predicted"/>
<dbReference type="GO" id="GO:0003677">
    <property type="term" value="F:DNA binding"/>
    <property type="evidence" value="ECO:0007669"/>
    <property type="project" value="InterPro"/>
</dbReference>
<dbReference type="HOGENOM" id="CLU_053907_1_1_1"/>
<evidence type="ECO:0000313" key="4">
    <source>
        <dbReference type="EMBL" id="EUC51057.1"/>
    </source>
</evidence>
<dbReference type="InterPro" id="IPR011257">
    <property type="entry name" value="DNA_glycosylase"/>
</dbReference>
<name>W6ZGS2_COCMI</name>
<dbReference type="InterPro" id="IPR045138">
    <property type="entry name" value="MeCP2/MBD4"/>
</dbReference>
<keyword evidence="2" id="KW-0539">Nucleus</keyword>
<dbReference type="AlphaFoldDB" id="W6ZGS2"/>
<dbReference type="Gene3D" id="1.10.340.30">
    <property type="entry name" value="Hypothetical protein, domain 2"/>
    <property type="match status" value="1"/>
</dbReference>
<evidence type="ECO:0000313" key="5">
    <source>
        <dbReference type="Proteomes" id="UP000054032"/>
    </source>
</evidence>
<feature type="region of interest" description="Disordered" evidence="3">
    <location>
        <begin position="1"/>
        <end position="55"/>
    </location>
</feature>
<dbReference type="GO" id="GO:0006281">
    <property type="term" value="P:DNA repair"/>
    <property type="evidence" value="ECO:0007669"/>
    <property type="project" value="InterPro"/>
</dbReference>
<comment type="subcellular location">
    <subcellularLocation>
        <location evidence="1">Nucleus</location>
    </subcellularLocation>
</comment>
<gene>
    <name evidence="4" type="ORF">COCMIDRAFT_31619</name>
</gene>
<protein>
    <recommendedName>
        <fullName evidence="6">HhH-GPD domain-containing protein</fullName>
    </recommendedName>
</protein>
<dbReference type="EMBL" id="KI963919">
    <property type="protein sequence ID" value="EUC51057.1"/>
    <property type="molecule type" value="Genomic_DNA"/>
</dbReference>